<dbReference type="FunFam" id="1.20.120.1750:FF:000002">
    <property type="entry name" value="RBR-type E3 ubiquitin transferase"/>
    <property type="match status" value="1"/>
</dbReference>
<dbReference type="Gene3D" id="3.30.40.10">
    <property type="entry name" value="Zinc/RING finger domain, C3HC4 (zinc finger)"/>
    <property type="match status" value="1"/>
</dbReference>
<dbReference type="InterPro" id="IPR013083">
    <property type="entry name" value="Znf_RING/FYVE/PHD"/>
</dbReference>
<evidence type="ECO:0000259" key="12">
    <source>
        <dbReference type="PROSITE" id="PS50089"/>
    </source>
</evidence>
<dbReference type="InterPro" id="IPR002867">
    <property type="entry name" value="IBR_dom"/>
</dbReference>
<evidence type="ECO:0000256" key="6">
    <source>
        <dbReference type="ARBA" id="ARBA00022723"/>
    </source>
</evidence>
<dbReference type="CDD" id="cd20356">
    <property type="entry name" value="Rcat_RBR_HHARI-like"/>
    <property type="match status" value="1"/>
</dbReference>
<dbReference type="GO" id="GO:0061630">
    <property type="term" value="F:ubiquitin protein ligase activity"/>
    <property type="evidence" value="ECO:0007669"/>
    <property type="project" value="UniProtKB-EC"/>
</dbReference>
<gene>
    <name evidence="14" type="primary">ari-1</name>
    <name evidence="14" type="ORF">TNIN_141161</name>
</gene>
<dbReference type="Pfam" id="PF21235">
    <property type="entry name" value="UBA_ARI1"/>
    <property type="match status" value="1"/>
</dbReference>
<evidence type="ECO:0000256" key="7">
    <source>
        <dbReference type="ARBA" id="ARBA00022737"/>
    </source>
</evidence>
<dbReference type="InterPro" id="IPR048962">
    <property type="entry name" value="ARIH1-like_UBL"/>
</dbReference>
<evidence type="ECO:0000256" key="4">
    <source>
        <dbReference type="ARBA" id="ARBA00012251"/>
    </source>
</evidence>
<evidence type="ECO:0000256" key="11">
    <source>
        <dbReference type="PROSITE-ProRule" id="PRU00175"/>
    </source>
</evidence>
<evidence type="ECO:0000313" key="15">
    <source>
        <dbReference type="Proteomes" id="UP000886998"/>
    </source>
</evidence>
<comment type="pathway">
    <text evidence="2">Protein modification; protein ubiquitination.</text>
</comment>
<dbReference type="Pfam" id="PF22605">
    <property type="entry name" value="IBR_2"/>
    <property type="match status" value="1"/>
</dbReference>
<name>A0A8X6XFH9_9ARAC</name>
<feature type="domain" description="RING-type" evidence="13">
    <location>
        <begin position="125"/>
        <end position="336"/>
    </location>
</feature>
<dbReference type="FunFam" id="3.30.40.10:FF:000019">
    <property type="entry name" value="RBR-type E3 ubiquitin transferase"/>
    <property type="match status" value="1"/>
</dbReference>
<dbReference type="GO" id="GO:0008270">
    <property type="term" value="F:zinc ion binding"/>
    <property type="evidence" value="ECO:0007669"/>
    <property type="project" value="UniProtKB-KW"/>
</dbReference>
<evidence type="ECO:0000256" key="1">
    <source>
        <dbReference type="ARBA" id="ARBA00001798"/>
    </source>
</evidence>
<keyword evidence="9" id="KW-0833">Ubl conjugation pathway</keyword>
<dbReference type="InterPro" id="IPR044066">
    <property type="entry name" value="TRIAD_supradom"/>
</dbReference>
<dbReference type="OrthoDB" id="10009520at2759"/>
<evidence type="ECO:0000256" key="8">
    <source>
        <dbReference type="ARBA" id="ARBA00022771"/>
    </source>
</evidence>
<dbReference type="EC" id="2.3.2.31" evidence="4"/>
<keyword evidence="7" id="KW-0677">Repeat</keyword>
<dbReference type="InterPro" id="IPR045840">
    <property type="entry name" value="Ariadne"/>
</dbReference>
<comment type="similarity">
    <text evidence="3">Belongs to the RBR family. Ariadne subfamily.</text>
</comment>
<dbReference type="SUPFAM" id="SSF57850">
    <property type="entry name" value="RING/U-box"/>
    <property type="match status" value="3"/>
</dbReference>
<evidence type="ECO:0000256" key="9">
    <source>
        <dbReference type="ARBA" id="ARBA00022786"/>
    </source>
</evidence>
<dbReference type="InterPro" id="IPR054694">
    <property type="entry name" value="Parkin-like_IBR"/>
</dbReference>
<proteinExistence type="inferred from homology"/>
<dbReference type="Proteomes" id="UP000886998">
    <property type="component" value="Unassembled WGS sequence"/>
</dbReference>
<keyword evidence="6" id="KW-0479">Metal-binding</keyword>
<keyword evidence="8 11" id="KW-0863">Zinc-finger</keyword>
<accession>A0A8X6XFH9</accession>
<keyword evidence="10" id="KW-0862">Zinc</keyword>
<evidence type="ECO:0000256" key="10">
    <source>
        <dbReference type="ARBA" id="ARBA00022833"/>
    </source>
</evidence>
<reference evidence="14" key="1">
    <citation type="submission" date="2020-08" db="EMBL/GenBank/DDBJ databases">
        <title>Multicomponent nature underlies the extraordinary mechanical properties of spider dragline silk.</title>
        <authorList>
            <person name="Kono N."/>
            <person name="Nakamura H."/>
            <person name="Mori M."/>
            <person name="Yoshida Y."/>
            <person name="Ohtoshi R."/>
            <person name="Malay A.D."/>
            <person name="Moran D.A.P."/>
            <person name="Tomita M."/>
            <person name="Numata K."/>
            <person name="Arakawa K."/>
        </authorList>
    </citation>
    <scope>NUCLEOTIDE SEQUENCE</scope>
</reference>
<keyword evidence="5" id="KW-0808">Transferase</keyword>
<dbReference type="Pfam" id="PF01485">
    <property type="entry name" value="IBR"/>
    <property type="match status" value="1"/>
</dbReference>
<comment type="catalytic activity">
    <reaction evidence="1">
        <text>[E2 ubiquitin-conjugating enzyme]-S-ubiquitinyl-L-cysteine + [acceptor protein]-L-lysine = [E2 ubiquitin-conjugating enzyme]-L-cysteine + [acceptor protein]-N(6)-ubiquitinyl-L-lysine.</text>
        <dbReference type="EC" id="2.3.2.31"/>
    </reaction>
</comment>
<evidence type="ECO:0000256" key="5">
    <source>
        <dbReference type="ARBA" id="ARBA00022679"/>
    </source>
</evidence>
<evidence type="ECO:0000256" key="2">
    <source>
        <dbReference type="ARBA" id="ARBA00004906"/>
    </source>
</evidence>
<organism evidence="14 15">
    <name type="scientific">Trichonephila inaurata madagascariensis</name>
    <dbReference type="NCBI Taxonomy" id="2747483"/>
    <lineage>
        <taxon>Eukaryota</taxon>
        <taxon>Metazoa</taxon>
        <taxon>Ecdysozoa</taxon>
        <taxon>Arthropoda</taxon>
        <taxon>Chelicerata</taxon>
        <taxon>Arachnida</taxon>
        <taxon>Araneae</taxon>
        <taxon>Araneomorphae</taxon>
        <taxon>Entelegynae</taxon>
        <taxon>Araneoidea</taxon>
        <taxon>Nephilidae</taxon>
        <taxon>Trichonephila</taxon>
        <taxon>Trichonephila inaurata</taxon>
    </lineage>
</organism>
<protein>
    <recommendedName>
        <fullName evidence="4">RBR-type E3 ubiquitin transferase</fullName>
        <ecNumber evidence="4">2.3.2.31</ecNumber>
    </recommendedName>
</protein>
<dbReference type="CDD" id="cd20343">
    <property type="entry name" value="BRcat_RBR_HHARI-like"/>
    <property type="match status" value="1"/>
</dbReference>
<dbReference type="GO" id="GO:0016567">
    <property type="term" value="P:protein ubiquitination"/>
    <property type="evidence" value="ECO:0007669"/>
    <property type="project" value="InterPro"/>
</dbReference>
<dbReference type="Pfam" id="PF19422">
    <property type="entry name" value="Ariadne"/>
    <property type="match status" value="1"/>
</dbReference>
<dbReference type="PROSITE" id="PS50089">
    <property type="entry name" value="ZF_RING_2"/>
    <property type="match status" value="1"/>
</dbReference>
<dbReference type="EMBL" id="BMAV01008938">
    <property type="protein sequence ID" value="GFY52852.1"/>
    <property type="molecule type" value="Genomic_DNA"/>
</dbReference>
<dbReference type="Gene3D" id="1.20.120.1750">
    <property type="match status" value="1"/>
</dbReference>
<feature type="domain" description="RING-type" evidence="12">
    <location>
        <begin position="129"/>
        <end position="174"/>
    </location>
</feature>
<dbReference type="InterPro" id="IPR031127">
    <property type="entry name" value="E3_UB_ligase_RBR"/>
</dbReference>
<sequence length="505" mass="59148">MDSDDDINYESDSKTEACADEECFCLDSEFFSDSDKMDNDDEFSYTVLSTADVVDVMLNLIKEVNTVVGIPPTTIRILLNHFNWDPEKMYDKYYDGDPDSLFKAAHVVNPMTAMSRSKMKSAKKNSELCEICFRKIPFNLMTSLACGHRFCTECWTTYLTTKIMDQGEVQSIPCFAVDCDILVDDQTIMNLLVDQNVKLKYQHLITNNFISCNRLLRHCPQPGCSYIIKVQYVDARPVTCACGHVFCFKCSENWHDPITCGLLKKWEKKCHDDSATLSWIAANTKKCPCCNVRIEKNGGCNHMLCKNQNCRFEFCWLCLRAWNSHEFQWDGCNRYNEETSKSKEQSRSALDRYLFYYDRYMNHVKSLKFENKLYTFVEGKIEEMKQKNTAWKKNISWNETQFIKKAVDILCECRQTLMYTYVFAYYLTKNNESAIFEANQHDLQTAVEQLSEYLEHYYVDISLDSLTAFKQSVQDKFRYCDSRRRVLLNHVYEGYDKGLWKYAES</sequence>
<comment type="caution">
    <text evidence="14">The sequence shown here is derived from an EMBL/GenBank/DDBJ whole genome shotgun (WGS) entry which is preliminary data.</text>
</comment>
<dbReference type="AlphaFoldDB" id="A0A8X6XFH9"/>
<dbReference type="SMART" id="SM00647">
    <property type="entry name" value="IBR"/>
    <property type="match status" value="2"/>
</dbReference>
<evidence type="ECO:0000313" key="14">
    <source>
        <dbReference type="EMBL" id="GFY52852.1"/>
    </source>
</evidence>
<evidence type="ECO:0000256" key="3">
    <source>
        <dbReference type="ARBA" id="ARBA00005884"/>
    </source>
</evidence>
<keyword evidence="15" id="KW-1185">Reference proteome</keyword>
<dbReference type="PROSITE" id="PS51873">
    <property type="entry name" value="TRIAD"/>
    <property type="match status" value="1"/>
</dbReference>
<dbReference type="PANTHER" id="PTHR11685">
    <property type="entry name" value="RBR FAMILY RING FINGER AND IBR DOMAIN-CONTAINING"/>
    <property type="match status" value="1"/>
</dbReference>
<dbReference type="InterPro" id="IPR001841">
    <property type="entry name" value="Znf_RING"/>
</dbReference>
<evidence type="ECO:0000259" key="13">
    <source>
        <dbReference type="PROSITE" id="PS51873"/>
    </source>
</evidence>